<keyword evidence="2" id="KW-0808">Transferase</keyword>
<organism evidence="8 9">
    <name type="scientific">Enterococcus florum</name>
    <dbReference type="NCBI Taxonomy" id="2480627"/>
    <lineage>
        <taxon>Bacteria</taxon>
        <taxon>Bacillati</taxon>
        <taxon>Bacillota</taxon>
        <taxon>Bacilli</taxon>
        <taxon>Lactobacillales</taxon>
        <taxon>Enterococcaceae</taxon>
        <taxon>Enterococcus</taxon>
    </lineage>
</organism>
<reference evidence="9" key="1">
    <citation type="submission" date="2019-02" db="EMBL/GenBank/DDBJ databases">
        <title>Draft genome sequence of Enterococcus sp. Gos25-1.</title>
        <authorList>
            <person name="Tanaka N."/>
            <person name="Shiwa Y."/>
            <person name="Fujita N."/>
        </authorList>
    </citation>
    <scope>NUCLEOTIDE SEQUENCE [LARGE SCALE GENOMIC DNA]</scope>
    <source>
        <strain evidence="9">Gos25-1</strain>
    </source>
</reference>
<dbReference type="SUPFAM" id="SSF143985">
    <property type="entry name" value="L,D-transpeptidase pre-catalytic domain-like"/>
    <property type="match status" value="1"/>
</dbReference>
<dbReference type="InterPro" id="IPR022029">
    <property type="entry name" value="YoaR-like_PG-bd"/>
</dbReference>
<dbReference type="AlphaFoldDB" id="A0A4V0WQ18"/>
<evidence type="ECO:0000256" key="2">
    <source>
        <dbReference type="ARBA" id="ARBA00022679"/>
    </source>
</evidence>
<dbReference type="PANTHER" id="PTHR30582:SF33">
    <property type="entry name" value="EXPORTED PROTEIN"/>
    <property type="match status" value="1"/>
</dbReference>
<dbReference type="GO" id="GO:0018104">
    <property type="term" value="P:peptidoglycan-protein cross-linking"/>
    <property type="evidence" value="ECO:0007669"/>
    <property type="project" value="TreeGrafter"/>
</dbReference>
<feature type="active site" description="Nucleophile" evidence="6">
    <location>
        <position position="443"/>
    </location>
</feature>
<dbReference type="CDD" id="cd16913">
    <property type="entry name" value="YkuD_like"/>
    <property type="match status" value="1"/>
</dbReference>
<evidence type="ECO:0000313" key="9">
    <source>
        <dbReference type="Proteomes" id="UP000290567"/>
    </source>
</evidence>
<evidence type="ECO:0000256" key="3">
    <source>
        <dbReference type="ARBA" id="ARBA00022960"/>
    </source>
</evidence>
<comment type="caution">
    <text evidence="8">The sequence shown here is derived from an EMBL/GenBank/DDBJ whole genome shotgun (WGS) entry which is preliminary data.</text>
</comment>
<evidence type="ECO:0000256" key="6">
    <source>
        <dbReference type="PROSITE-ProRule" id="PRU01373"/>
    </source>
</evidence>
<protein>
    <recommendedName>
        <fullName evidence="7">L,D-TPase catalytic domain-containing protein</fullName>
    </recommendedName>
</protein>
<dbReference type="GO" id="GO:0005576">
    <property type="term" value="C:extracellular region"/>
    <property type="evidence" value="ECO:0007669"/>
    <property type="project" value="TreeGrafter"/>
</dbReference>
<dbReference type="PROSITE" id="PS52029">
    <property type="entry name" value="LD_TPASE"/>
    <property type="match status" value="1"/>
</dbReference>
<proteinExistence type="predicted"/>
<evidence type="ECO:0000313" key="8">
    <source>
        <dbReference type="EMBL" id="GCF95809.1"/>
    </source>
</evidence>
<dbReference type="InterPro" id="IPR038054">
    <property type="entry name" value="LD_TPept-like_central_sf"/>
</dbReference>
<dbReference type="OrthoDB" id="3176960at2"/>
<dbReference type="SUPFAM" id="SSF141523">
    <property type="entry name" value="L,D-transpeptidase catalytic domain-like"/>
    <property type="match status" value="1"/>
</dbReference>
<gene>
    <name evidence="8" type="ORF">NRIC_37000</name>
</gene>
<evidence type="ECO:0000256" key="4">
    <source>
        <dbReference type="ARBA" id="ARBA00022984"/>
    </source>
</evidence>
<dbReference type="GO" id="GO:0016740">
    <property type="term" value="F:transferase activity"/>
    <property type="evidence" value="ECO:0007669"/>
    <property type="project" value="UniProtKB-KW"/>
</dbReference>
<sequence>MRRSDRRPRRSKIGIVIALGLLVLLVGGYAARSTYYSKHFLPNTVVNGIEISGMTVEAASKKMEKELSESPFEIKDNGENWKEINRADLGWKADYQPELEKIKTSQNPFRWGPQLVFAAEKQDVAGNSLDENMLNATVETIKNELNQSNETRTPTENATIEKQADGFAIIPEKQGNTINVDAAAQAFSEAVSSGKHEIDLTDYQVKPEIKKDNPQLKESLNEMNAVAKINATYSINGNTFQIPTEQINDWLTVDGEGKMDLDQAKVEAYVATLGQQYNTSTNPTLFKSTRRGDVEVPAGAYGWTINTTEEAQALKEQILQGKDFTRSPIVTGATTADKPLIGNTYVEVDLQNQHMWLYKDGNVALETDIVSGKPSSPTPPGVNYVWSKETNKVLRGLNDDGSKYASPVQYWMPIDWTGVGLHDSDWQPAYGGDLWLSRGSHGCVNTPPSVMAQMFPLVEVGTPVLVF</sequence>
<keyword evidence="9" id="KW-1185">Reference proteome</keyword>
<dbReference type="Gene3D" id="2.40.440.10">
    <property type="entry name" value="L,D-transpeptidase catalytic domain-like"/>
    <property type="match status" value="1"/>
</dbReference>
<dbReference type="InterPro" id="IPR005490">
    <property type="entry name" value="LD_TPept_cat_dom"/>
</dbReference>
<evidence type="ECO:0000256" key="1">
    <source>
        <dbReference type="ARBA" id="ARBA00004752"/>
    </source>
</evidence>
<dbReference type="EMBL" id="BJCC01000038">
    <property type="protein sequence ID" value="GCF95809.1"/>
    <property type="molecule type" value="Genomic_DNA"/>
</dbReference>
<dbReference type="Pfam" id="PF03734">
    <property type="entry name" value="YkuD"/>
    <property type="match status" value="1"/>
</dbReference>
<dbReference type="Gene3D" id="3.10.20.800">
    <property type="match status" value="1"/>
</dbReference>
<dbReference type="GO" id="GO:0071972">
    <property type="term" value="F:peptidoglycan L,D-transpeptidase activity"/>
    <property type="evidence" value="ECO:0007669"/>
    <property type="project" value="TreeGrafter"/>
</dbReference>
<dbReference type="InterPro" id="IPR050979">
    <property type="entry name" value="LD-transpeptidase"/>
</dbReference>
<dbReference type="Pfam" id="PF12229">
    <property type="entry name" value="PG_binding_4"/>
    <property type="match status" value="2"/>
</dbReference>
<feature type="domain" description="L,D-TPase catalytic" evidence="7">
    <location>
        <begin position="344"/>
        <end position="467"/>
    </location>
</feature>
<name>A0A4V0WQ18_9ENTE</name>
<dbReference type="RefSeq" id="WP_146624178.1">
    <property type="nucleotide sequence ID" value="NZ_BJCC01000038.1"/>
</dbReference>
<dbReference type="InterPro" id="IPR038063">
    <property type="entry name" value="Transpep_catalytic_dom"/>
</dbReference>
<evidence type="ECO:0000256" key="5">
    <source>
        <dbReference type="ARBA" id="ARBA00023316"/>
    </source>
</evidence>
<feature type="active site" description="Proton donor/acceptor" evidence="6">
    <location>
        <position position="422"/>
    </location>
</feature>
<dbReference type="GO" id="GO:0071555">
    <property type="term" value="P:cell wall organization"/>
    <property type="evidence" value="ECO:0007669"/>
    <property type="project" value="UniProtKB-UniRule"/>
</dbReference>
<dbReference type="Proteomes" id="UP000290567">
    <property type="component" value="Unassembled WGS sequence"/>
</dbReference>
<dbReference type="UniPathway" id="UPA00219"/>
<accession>A0A4V0WQ18</accession>
<comment type="pathway">
    <text evidence="1 6">Cell wall biogenesis; peptidoglycan biosynthesis.</text>
</comment>
<keyword evidence="4 6" id="KW-0573">Peptidoglycan synthesis</keyword>
<keyword evidence="5 6" id="KW-0961">Cell wall biogenesis/degradation</keyword>
<dbReference type="PANTHER" id="PTHR30582">
    <property type="entry name" value="L,D-TRANSPEPTIDASE"/>
    <property type="match status" value="1"/>
</dbReference>
<keyword evidence="3 6" id="KW-0133">Cell shape</keyword>
<evidence type="ECO:0000259" key="7">
    <source>
        <dbReference type="PROSITE" id="PS52029"/>
    </source>
</evidence>
<dbReference type="GO" id="GO:0008360">
    <property type="term" value="P:regulation of cell shape"/>
    <property type="evidence" value="ECO:0007669"/>
    <property type="project" value="UniProtKB-UniRule"/>
</dbReference>